<dbReference type="Pfam" id="PF00665">
    <property type="entry name" value="rve"/>
    <property type="match status" value="1"/>
</dbReference>
<gene>
    <name evidence="5" type="ORF">CTI12_AA125960</name>
</gene>
<dbReference type="PANTHER" id="PTHR42648:SF32">
    <property type="entry name" value="RIBONUCLEASE H-LIKE DOMAIN, GAG-PRE-INTEGRASE DOMAIN PROTEIN-RELATED"/>
    <property type="match status" value="1"/>
</dbReference>
<keyword evidence="1" id="KW-0175">Coiled coil</keyword>
<feature type="compositionally biased region" description="Polar residues" evidence="2">
    <location>
        <begin position="724"/>
        <end position="755"/>
    </location>
</feature>
<dbReference type="GO" id="GO:0015074">
    <property type="term" value="P:DNA integration"/>
    <property type="evidence" value="ECO:0007669"/>
    <property type="project" value="InterPro"/>
</dbReference>
<evidence type="ECO:0000259" key="4">
    <source>
        <dbReference type="PROSITE" id="PS50994"/>
    </source>
</evidence>
<reference evidence="5 6" key="1">
    <citation type="journal article" date="2018" name="Mol. Plant">
        <title>The genome of Artemisia annua provides insight into the evolution of Asteraceae family and artemisinin biosynthesis.</title>
        <authorList>
            <person name="Shen Q."/>
            <person name="Zhang L."/>
            <person name="Liao Z."/>
            <person name="Wang S."/>
            <person name="Yan T."/>
            <person name="Shi P."/>
            <person name="Liu M."/>
            <person name="Fu X."/>
            <person name="Pan Q."/>
            <person name="Wang Y."/>
            <person name="Lv Z."/>
            <person name="Lu X."/>
            <person name="Zhang F."/>
            <person name="Jiang W."/>
            <person name="Ma Y."/>
            <person name="Chen M."/>
            <person name="Hao X."/>
            <person name="Li L."/>
            <person name="Tang Y."/>
            <person name="Lv G."/>
            <person name="Zhou Y."/>
            <person name="Sun X."/>
            <person name="Brodelius P.E."/>
            <person name="Rose J.K.C."/>
            <person name="Tang K."/>
        </authorList>
    </citation>
    <scope>NUCLEOTIDE SEQUENCE [LARGE SCALE GENOMIC DNA]</scope>
    <source>
        <strain evidence="6">cv. Huhao1</strain>
        <tissue evidence="5">Leaf</tissue>
    </source>
</reference>
<feature type="coiled-coil region" evidence="1">
    <location>
        <begin position="367"/>
        <end position="401"/>
    </location>
</feature>
<dbReference type="Proteomes" id="UP000245207">
    <property type="component" value="Unassembled WGS sequence"/>
</dbReference>
<evidence type="ECO:0000256" key="2">
    <source>
        <dbReference type="SAM" id="MobiDB-lite"/>
    </source>
</evidence>
<evidence type="ECO:0000256" key="1">
    <source>
        <dbReference type="SAM" id="Coils"/>
    </source>
</evidence>
<accession>A0A2U1PPY9</accession>
<dbReference type="PROSITE" id="PS50994">
    <property type="entry name" value="INTEGRASE"/>
    <property type="match status" value="1"/>
</dbReference>
<dbReference type="Gene3D" id="3.30.420.10">
    <property type="entry name" value="Ribonuclease H-like superfamily/Ribonuclease H"/>
    <property type="match status" value="1"/>
</dbReference>
<feature type="transmembrane region" description="Helical" evidence="3">
    <location>
        <begin position="203"/>
        <end position="222"/>
    </location>
</feature>
<dbReference type="EMBL" id="PKPP01000878">
    <property type="protein sequence ID" value="PWA87777.1"/>
    <property type="molecule type" value="Genomic_DNA"/>
</dbReference>
<dbReference type="OrthoDB" id="2596766at2759"/>
<name>A0A2U1PPY9_ARTAN</name>
<dbReference type="PANTHER" id="PTHR42648">
    <property type="entry name" value="TRANSPOSASE, PUTATIVE-RELATED"/>
    <property type="match status" value="1"/>
</dbReference>
<dbReference type="InterPro" id="IPR036397">
    <property type="entry name" value="RNaseH_sf"/>
</dbReference>
<dbReference type="InterPro" id="IPR012337">
    <property type="entry name" value="RNaseH-like_sf"/>
</dbReference>
<protein>
    <submittedName>
        <fullName evidence="5">Ribonuclease H-like domain, GAG-pre-integrase domain protein</fullName>
    </submittedName>
</protein>
<sequence>MEMEHYLEYIDNDVWKVIQNGNSKKRISVGKDGTLKVVPPVTAAEIHAMEKERKARTILLMNIPKEHLRRFHGMDDAKEIWEAIRIRFGGNANSKKMQKAILKQQFEAFTVSSFEGLEKGYERFQHLLSQLEAHGSPVSSEDANHKFLRSMPQEWINVTMTMMTGLLMICSTILGFLNKMSKEAQNHHPVQPMLPLLDKARPVLTELVLAVLILAVMLLLLITRKEINLLALLMKFSTLFLQRDLIHDDLDQIDDIDIEEMDISWQLAMIALRMKRECTTRVNSEEKKKRMYLEEVHKKETSQVGLLTMDDGIINWVEHTDEEEPTNHALISISSNSEVSLCYKLCIDSYNNVKAMANEIYAKDEKLKKYRRIGEKALKEKDELQQIVDKWKNSSQNLSRLINSGMSSTCKICLGYEIKSDSEVLSYEEEMDRSMFTASDTDLADSIEYSRFLKTNNYKGVPPPLSGDYTPLLEKKFDETLYVYGKKGPQVPETKVSDDKTSEYSTCQSNDGEESLGNISESSESEPESVSSEVSKSESVKSDKPVVFEPEKKPVEPSCETHLKSPRQQVNKPETPKRERNDKWNRLLGGGYVYTQKRCFVCNSISHLIKDCDFPEKRMAKENELRKQKMVNTGNHVVKPVWNNANRINHANQFVPRQVLLNTGNTKVNFAYSRVNTGHSKINSGRPNVNTGRNQVKPVGQKVNPAHPKVSTGYHRQKQPVKPQVNQANQRNNFAKSSSPMRRPISQMNNFNQRRSFSKSKSPVRRPIENNTAKTSNSYAVKDKRRSPSRDSDYWNGDPFKRELTYKIIHSRTWEIEAYLTVSGHMSSNREHIKDFEEFKGGSVTFGGSKGYITGKGRIIVGNLEFDNVSFVKKLGQFNLFSISQICDKQLKVLFTKTECFVLTPDFKMPDESQILLKVPRQHNMYSFDMQTSAPIKGFACLFAKATLDESKLWHRRLGHINIKTLNKLVKGILVRACHKGKQHRASCKAKLERSITKPSHMLHMDLFGPTSVKSINYAQYCLVITDDCTRFCWVFFLSSKDETPGIIQNIIRRRENQLDQNVKIIRSDNGTEFKNRSMLEFCGNKGIKQEYSNARTPQQNGVAERIVTTHNFRSFSKSLETHIHRFPFH</sequence>
<evidence type="ECO:0000313" key="6">
    <source>
        <dbReference type="Proteomes" id="UP000245207"/>
    </source>
</evidence>
<organism evidence="5 6">
    <name type="scientific">Artemisia annua</name>
    <name type="common">Sweet wormwood</name>
    <dbReference type="NCBI Taxonomy" id="35608"/>
    <lineage>
        <taxon>Eukaryota</taxon>
        <taxon>Viridiplantae</taxon>
        <taxon>Streptophyta</taxon>
        <taxon>Embryophyta</taxon>
        <taxon>Tracheophyta</taxon>
        <taxon>Spermatophyta</taxon>
        <taxon>Magnoliopsida</taxon>
        <taxon>eudicotyledons</taxon>
        <taxon>Gunneridae</taxon>
        <taxon>Pentapetalae</taxon>
        <taxon>asterids</taxon>
        <taxon>campanulids</taxon>
        <taxon>Asterales</taxon>
        <taxon>Asteraceae</taxon>
        <taxon>Asteroideae</taxon>
        <taxon>Anthemideae</taxon>
        <taxon>Artemisiinae</taxon>
        <taxon>Artemisia</taxon>
    </lineage>
</organism>
<feature type="domain" description="Integrase catalytic" evidence="4">
    <location>
        <begin position="995"/>
        <end position="1110"/>
    </location>
</feature>
<feature type="compositionally biased region" description="Polar residues" evidence="2">
    <location>
        <begin position="769"/>
        <end position="779"/>
    </location>
</feature>
<evidence type="ECO:0000256" key="3">
    <source>
        <dbReference type="SAM" id="Phobius"/>
    </source>
</evidence>
<keyword evidence="3" id="KW-0472">Membrane</keyword>
<dbReference type="InterPro" id="IPR025724">
    <property type="entry name" value="GAG-pre-integrase_dom"/>
</dbReference>
<keyword evidence="3" id="KW-1133">Transmembrane helix</keyword>
<evidence type="ECO:0000313" key="5">
    <source>
        <dbReference type="EMBL" id="PWA87777.1"/>
    </source>
</evidence>
<dbReference type="InterPro" id="IPR039537">
    <property type="entry name" value="Retrotran_Ty1/copia-like"/>
</dbReference>
<keyword evidence="6" id="KW-1185">Reference proteome</keyword>
<comment type="caution">
    <text evidence="5">The sequence shown here is derived from an EMBL/GenBank/DDBJ whole genome shotgun (WGS) entry which is preliminary data.</text>
</comment>
<proteinExistence type="predicted"/>
<dbReference type="AlphaFoldDB" id="A0A2U1PPY9"/>
<feature type="transmembrane region" description="Helical" evidence="3">
    <location>
        <begin position="155"/>
        <end position="177"/>
    </location>
</feature>
<dbReference type="InterPro" id="IPR001584">
    <property type="entry name" value="Integrase_cat-core"/>
</dbReference>
<dbReference type="Pfam" id="PF13976">
    <property type="entry name" value="gag_pre-integrs"/>
    <property type="match status" value="1"/>
</dbReference>
<feature type="compositionally biased region" description="Polar residues" evidence="2">
    <location>
        <begin position="679"/>
        <end position="694"/>
    </location>
</feature>
<feature type="compositionally biased region" description="Basic and acidic residues" evidence="2">
    <location>
        <begin position="786"/>
        <end position="795"/>
    </location>
</feature>
<dbReference type="SUPFAM" id="SSF53098">
    <property type="entry name" value="Ribonuclease H-like"/>
    <property type="match status" value="1"/>
</dbReference>
<feature type="region of interest" description="Disordered" evidence="2">
    <location>
        <begin position="488"/>
        <end position="582"/>
    </location>
</feature>
<keyword evidence="3" id="KW-0812">Transmembrane</keyword>
<feature type="compositionally biased region" description="Basic and acidic residues" evidence="2">
    <location>
        <begin position="535"/>
        <end position="563"/>
    </location>
</feature>
<feature type="region of interest" description="Disordered" evidence="2">
    <location>
        <begin position="679"/>
        <end position="795"/>
    </location>
</feature>
<dbReference type="GO" id="GO:0003676">
    <property type="term" value="F:nucleic acid binding"/>
    <property type="evidence" value="ECO:0007669"/>
    <property type="project" value="InterPro"/>
</dbReference>
<dbReference type="Pfam" id="PF14223">
    <property type="entry name" value="Retrotran_gag_2"/>
    <property type="match status" value="1"/>
</dbReference>